<accession>A1DKJ5</accession>
<dbReference type="SUPFAM" id="SSF48371">
    <property type="entry name" value="ARM repeat"/>
    <property type="match status" value="1"/>
</dbReference>
<dbReference type="Gene3D" id="1.25.10.10">
    <property type="entry name" value="Leucine-rich Repeat Variant"/>
    <property type="match status" value="1"/>
</dbReference>
<name>A1DKJ5_NEOFI</name>
<dbReference type="PANTHER" id="PTHR35391">
    <property type="entry name" value="C2H2-TYPE DOMAIN-CONTAINING PROTEIN-RELATED"/>
    <property type="match status" value="1"/>
</dbReference>
<keyword evidence="5" id="KW-1185">Reference proteome</keyword>
<dbReference type="PROSITE" id="PS00028">
    <property type="entry name" value="ZINC_FINGER_C2H2_1"/>
    <property type="match status" value="1"/>
</dbReference>
<protein>
    <submittedName>
        <fullName evidence="4">C2H2 type zinc finger domain protein</fullName>
    </submittedName>
</protein>
<feature type="domain" description="C2H2-type" evidence="3">
    <location>
        <begin position="461"/>
        <end position="488"/>
    </location>
</feature>
<gene>
    <name evidence="4" type="ORF">NFIA_005980</name>
</gene>
<dbReference type="KEGG" id="nfi:NFIA_005980"/>
<dbReference type="eggNOG" id="ENOG502SHDW">
    <property type="taxonomic scope" value="Eukaryota"/>
</dbReference>
<dbReference type="GeneID" id="4585661"/>
<evidence type="ECO:0000256" key="2">
    <source>
        <dbReference type="SAM" id="MobiDB-lite"/>
    </source>
</evidence>
<evidence type="ECO:0000259" key="3">
    <source>
        <dbReference type="PROSITE" id="PS50157"/>
    </source>
</evidence>
<reference evidence="5" key="1">
    <citation type="journal article" date="2008" name="PLoS Genet.">
        <title>Genomic islands in the pathogenic filamentous fungus Aspergillus fumigatus.</title>
        <authorList>
            <person name="Fedorova N.D."/>
            <person name="Khaldi N."/>
            <person name="Joardar V.S."/>
            <person name="Maiti R."/>
            <person name="Amedeo P."/>
            <person name="Anderson M.J."/>
            <person name="Crabtree J."/>
            <person name="Silva J.C."/>
            <person name="Badger J.H."/>
            <person name="Albarraq A."/>
            <person name="Angiuoli S."/>
            <person name="Bussey H."/>
            <person name="Bowyer P."/>
            <person name="Cotty P.J."/>
            <person name="Dyer P.S."/>
            <person name="Egan A."/>
            <person name="Galens K."/>
            <person name="Fraser-Liggett C.M."/>
            <person name="Haas B.J."/>
            <person name="Inman J.M."/>
            <person name="Kent R."/>
            <person name="Lemieux S."/>
            <person name="Malavazi I."/>
            <person name="Orvis J."/>
            <person name="Roemer T."/>
            <person name="Ronning C.M."/>
            <person name="Sundaram J.P."/>
            <person name="Sutton G."/>
            <person name="Turner G."/>
            <person name="Venter J.C."/>
            <person name="White O.R."/>
            <person name="Whitty B.R."/>
            <person name="Youngman P."/>
            <person name="Wolfe K.H."/>
            <person name="Goldman G.H."/>
            <person name="Wortman J.R."/>
            <person name="Jiang B."/>
            <person name="Denning D.W."/>
            <person name="Nierman W.C."/>
        </authorList>
    </citation>
    <scope>NUCLEOTIDE SEQUENCE [LARGE SCALE GENOMIC DNA]</scope>
    <source>
        <strain evidence="5">ATCC 1020 / DSM 3700 / CBS 544.65 / FGSC A1164 / JCM 1740 / NRRL 181 / WB 181</strain>
    </source>
</reference>
<dbReference type="PROSITE" id="PS50157">
    <property type="entry name" value="ZINC_FINGER_C2H2_2"/>
    <property type="match status" value="1"/>
</dbReference>
<dbReference type="GO" id="GO:0008270">
    <property type="term" value="F:zinc ion binding"/>
    <property type="evidence" value="ECO:0007669"/>
    <property type="project" value="UniProtKB-KW"/>
</dbReference>
<keyword evidence="1" id="KW-0479">Metal-binding</keyword>
<sequence>MMGDSTRLSGPSLSESYLECIQLFGSFLLALSEEDCRAIRLEQVHLSDILEEYGRAKIWGDQVNAQLPARARGSLDDTLRHDNELKGLVQAILMRLRALLGQGKSHNSGTLEPSSDLALATYIARRKYDPVAGSDRDSISSVSADSDSDLDDYDEHQRHRVPKIRLLVQQVLEQVRSLYELSALLRRPKIADKYIRSVNSKSNIATLSDRDSLPLNVCFGSSDEGHIVEKVLQWRGLTKSARCVEFEDEAVAPVGQAVTNDCVEDILWFCQRLAGANTRRREQLQYWTDHPYDPKEDTATVARLATPNLAQVHAEQVEEKQEPRSQVSTFKPSNLDVSRKGSNSAVSKQSFSTAAVSDIRDTKTDVRPRTVYAPTAIGQGGSNSVPDLPKMEDGKLTFPCPYCGMTLESREMQNRQSWKRHVFRDLRPYVCTFQDCANAGKLYVSRRDWIYHELQIHRREFVCKECYKRCPSRNEMSTHLREHYGESIPPAQLSVILDLCDHQVDVSDYEKTTCFVCGEELSLSALQGHLAAHMEDIALFVLPNTSEEEETGDSRASVQVAKLNSKGKNNGTESEASSLGFSAAGVYRQTPADFSKLLTSEEAGYSSKFWSWRTTDGDHESVSIKAVAARLEYPDRDMRRAAVQALGDQSVLPEEILRILTARLEYPVGDGRRNTIQALVDQSALPEEILKAVAACLTYPVGDVRYAAVQALGSQSALPEEILKAVVALLEDPDRDVRRAAVQALGAQSVLPDEILKISLDYLNSLIDLLGEKKDYKNLAWLLAGLWKQMINLSPAMGLQLTRRYILATYLAGDVVKATRLAEDIVYNYRRVYGARDWSTLEMSTLLSQLYTDIAERYQSAKDDQHLANKYYERSASVHEDLLRRFAESDGSDDDLDLTDTAANDARVSDGEHIRQHLLLLKLALQRLGDWPKDYGEYERLNAGLFLAFGNELKGFEGVEKWNLKDFGGGKAASNEDRLDLGFKSWGLDLA</sequence>
<evidence type="ECO:0000313" key="4">
    <source>
        <dbReference type="EMBL" id="EAW17234.1"/>
    </source>
</evidence>
<proteinExistence type="predicted"/>
<keyword evidence="1" id="KW-0862">Zinc</keyword>
<dbReference type="RefSeq" id="XP_001259131.1">
    <property type="nucleotide sequence ID" value="XM_001259130.1"/>
</dbReference>
<dbReference type="InterPro" id="IPR016024">
    <property type="entry name" value="ARM-type_fold"/>
</dbReference>
<dbReference type="VEuPathDB" id="FungiDB:NFIA_005980"/>
<dbReference type="InterPro" id="IPR011989">
    <property type="entry name" value="ARM-like"/>
</dbReference>
<dbReference type="EMBL" id="DS027697">
    <property type="protein sequence ID" value="EAW17234.1"/>
    <property type="molecule type" value="Genomic_DNA"/>
</dbReference>
<dbReference type="InterPro" id="IPR013087">
    <property type="entry name" value="Znf_C2H2_type"/>
</dbReference>
<dbReference type="OrthoDB" id="20872at2759"/>
<dbReference type="Pfam" id="PF13646">
    <property type="entry name" value="HEAT_2"/>
    <property type="match status" value="1"/>
</dbReference>
<organism evidence="4 5">
    <name type="scientific">Neosartorya fischeri (strain ATCC 1020 / DSM 3700 / CBS 544.65 / FGSC A1164 / JCM 1740 / NRRL 181 / WB 181)</name>
    <name type="common">Aspergillus fischerianus</name>
    <dbReference type="NCBI Taxonomy" id="331117"/>
    <lineage>
        <taxon>Eukaryota</taxon>
        <taxon>Fungi</taxon>
        <taxon>Dikarya</taxon>
        <taxon>Ascomycota</taxon>
        <taxon>Pezizomycotina</taxon>
        <taxon>Eurotiomycetes</taxon>
        <taxon>Eurotiomycetidae</taxon>
        <taxon>Eurotiales</taxon>
        <taxon>Aspergillaceae</taxon>
        <taxon>Aspergillus</taxon>
        <taxon>Aspergillus subgen. Fumigati</taxon>
    </lineage>
</organism>
<dbReference type="OMA" id="DWIYHEL"/>
<dbReference type="Proteomes" id="UP000006702">
    <property type="component" value="Unassembled WGS sequence"/>
</dbReference>
<dbReference type="InterPro" id="IPR058925">
    <property type="entry name" value="zf-C2H2_AcuF"/>
</dbReference>
<dbReference type="Pfam" id="PF26082">
    <property type="entry name" value="zf-C2H2_AcuF"/>
    <property type="match status" value="1"/>
</dbReference>
<feature type="region of interest" description="Disordered" evidence="2">
    <location>
        <begin position="131"/>
        <end position="155"/>
    </location>
</feature>
<feature type="region of interest" description="Disordered" evidence="2">
    <location>
        <begin position="316"/>
        <end position="346"/>
    </location>
</feature>
<evidence type="ECO:0000313" key="5">
    <source>
        <dbReference type="Proteomes" id="UP000006702"/>
    </source>
</evidence>
<evidence type="ECO:0000256" key="1">
    <source>
        <dbReference type="PROSITE-ProRule" id="PRU00042"/>
    </source>
</evidence>
<feature type="compositionally biased region" description="Polar residues" evidence="2">
    <location>
        <begin position="324"/>
        <end position="346"/>
    </location>
</feature>
<dbReference type="HOGENOM" id="CLU_301492_0_0_1"/>
<keyword evidence="1" id="KW-0863">Zinc-finger</keyword>
<dbReference type="SMART" id="SM00355">
    <property type="entry name" value="ZnF_C2H2"/>
    <property type="match status" value="3"/>
</dbReference>
<dbReference type="PANTHER" id="PTHR35391:SF7">
    <property type="entry name" value="C2H2-TYPE DOMAIN-CONTAINING PROTEIN"/>
    <property type="match status" value="1"/>
</dbReference>
<dbReference type="AlphaFoldDB" id="A1DKJ5"/>